<dbReference type="KEGG" id="spac:B1H29_04475"/>
<reference evidence="2 3" key="1">
    <citation type="submission" date="2017-02" db="EMBL/GenBank/DDBJ databases">
        <title>Streptomyces pactum ACT12 Genome sequencing and assembly.</title>
        <authorList>
            <person name="Xue Q."/>
            <person name="Yan X."/>
            <person name="Jia L."/>
            <person name="Yan H."/>
        </authorList>
    </citation>
    <scope>NUCLEOTIDE SEQUENCE [LARGE SCALE GENOMIC DNA]</scope>
    <source>
        <strain evidence="2 3">ACT12</strain>
    </source>
</reference>
<keyword evidence="3" id="KW-1185">Reference proteome</keyword>
<feature type="region of interest" description="Disordered" evidence="1">
    <location>
        <begin position="32"/>
        <end position="52"/>
    </location>
</feature>
<dbReference type="RefSeq" id="WP_055421004.1">
    <property type="nucleotide sequence ID" value="NZ_LIQD01000005.1"/>
</dbReference>
<evidence type="ECO:0000313" key="2">
    <source>
        <dbReference type="EMBL" id="AQS66281.1"/>
    </source>
</evidence>
<organism evidence="2 3">
    <name type="scientific">Streptomyces pactum</name>
    <dbReference type="NCBI Taxonomy" id="68249"/>
    <lineage>
        <taxon>Bacteria</taxon>
        <taxon>Bacillati</taxon>
        <taxon>Actinomycetota</taxon>
        <taxon>Actinomycetes</taxon>
        <taxon>Kitasatosporales</taxon>
        <taxon>Streptomycetaceae</taxon>
        <taxon>Streptomyces</taxon>
    </lineage>
</organism>
<dbReference type="Proteomes" id="UP000189443">
    <property type="component" value="Chromosome"/>
</dbReference>
<evidence type="ECO:0000256" key="1">
    <source>
        <dbReference type="SAM" id="MobiDB-lite"/>
    </source>
</evidence>
<protein>
    <submittedName>
        <fullName evidence="2">Uncharacterized protein</fullName>
    </submittedName>
</protein>
<dbReference type="AlphaFoldDB" id="A0A1S6J3G9"/>
<proteinExistence type="predicted"/>
<dbReference type="EMBL" id="CP019724">
    <property type="protein sequence ID" value="AQS66281.1"/>
    <property type="molecule type" value="Genomic_DNA"/>
</dbReference>
<evidence type="ECO:0000313" key="3">
    <source>
        <dbReference type="Proteomes" id="UP000189443"/>
    </source>
</evidence>
<accession>A0A1S6J3G9</accession>
<name>A0A1S6J3G9_9ACTN</name>
<gene>
    <name evidence="2" type="ORF">B1H29_04475</name>
</gene>
<sequence length="178" mass="19065">MLAELGWVPDATTPTVEAAWWAASGRAYAQHTGTPQSVPAARPAEEDRTHWSKLGTTKAAVVDAARRALIDAARRQVCVGWHTLAAAAGLKPTDLSDKAREAILVAVDSPTSPHGVLLSSLVVASEHTPVPYFDSILKRLGRPHGLRPIELGQFRKREQSLAFAAYSPTSTAAPNERT</sequence>